<proteinExistence type="predicted"/>
<dbReference type="InterPro" id="IPR011042">
    <property type="entry name" value="6-blade_b-propeller_TolB-like"/>
</dbReference>
<sequence precursor="true">MTINLRLFVLPLATLALALVSTVNADGPVRDWTLMRGTFEEDAGYSVKVEHCGRVNVVGRTQGAFDGYVNPGGNDAYLLSFSTSDPQNVTINQWHSGNNDRATGVDVDPCGNRFVVGSMGDLGHERGFVRKFDVRGHCVYHREFHFGHRTLPEDCVVDGSGTVFVYGRASTLEAVTFVFIQVYDCNGRLRKTLKLGHDSFAQPTAGEITLDHCGRPIIAGYTNGPLAGINVNGRSDGFIARVSHNLEWDFVQLSGLPGNELSSGVTVMPDGRILTTGARRVVVEGSQANNRRSDATATAIDRISYPNFIVDWGIDGSTRRELITSLNGGGHSISAISNEHAFISSATFVAKVNIDSGAVEWKEAFPWTTGGSCVDALGRFYVTGAANYPMHGQPVKGKNDVFVVRYSR</sequence>
<evidence type="ECO:0000256" key="1">
    <source>
        <dbReference type="SAM" id="SignalP"/>
    </source>
</evidence>
<dbReference type="EMBL" id="SJPN01000006">
    <property type="protein sequence ID" value="TWT98580.1"/>
    <property type="molecule type" value="Genomic_DNA"/>
</dbReference>
<keyword evidence="3" id="KW-1185">Reference proteome</keyword>
<feature type="chain" id="PRO_5022965285" description="Beta-propeller repeat protein" evidence="1">
    <location>
        <begin position="26"/>
        <end position="408"/>
    </location>
</feature>
<dbReference type="PANTHER" id="PTHR35580">
    <property type="entry name" value="CELL SURFACE GLYCOPROTEIN (S-LAYER PROTEIN)-LIKE PROTEIN"/>
    <property type="match status" value="1"/>
</dbReference>
<feature type="signal peptide" evidence="1">
    <location>
        <begin position="1"/>
        <end position="25"/>
    </location>
</feature>
<name>A0A5C6AGK7_9BACT</name>
<reference evidence="2 3" key="1">
    <citation type="submission" date="2019-02" db="EMBL/GenBank/DDBJ databases">
        <title>Deep-cultivation of Planctomycetes and their phenomic and genomic characterization uncovers novel biology.</title>
        <authorList>
            <person name="Wiegand S."/>
            <person name="Jogler M."/>
            <person name="Boedeker C."/>
            <person name="Pinto D."/>
            <person name="Vollmers J."/>
            <person name="Rivas-Marin E."/>
            <person name="Kohn T."/>
            <person name="Peeters S.H."/>
            <person name="Heuer A."/>
            <person name="Rast P."/>
            <person name="Oberbeckmann S."/>
            <person name="Bunk B."/>
            <person name="Jeske O."/>
            <person name="Meyerdierks A."/>
            <person name="Storesund J.E."/>
            <person name="Kallscheuer N."/>
            <person name="Luecker S."/>
            <person name="Lage O.M."/>
            <person name="Pohl T."/>
            <person name="Merkel B.J."/>
            <person name="Hornburger P."/>
            <person name="Mueller R.-W."/>
            <person name="Bruemmer F."/>
            <person name="Labrenz M."/>
            <person name="Spormann A.M."/>
            <person name="Op Den Camp H."/>
            <person name="Overmann J."/>
            <person name="Amann R."/>
            <person name="Jetten M.S.M."/>
            <person name="Mascher T."/>
            <person name="Medema M.H."/>
            <person name="Devos D.P."/>
            <person name="Kaster A.-K."/>
            <person name="Ovreas L."/>
            <person name="Rohde M."/>
            <person name="Galperin M.Y."/>
            <person name="Jogler C."/>
        </authorList>
    </citation>
    <scope>NUCLEOTIDE SEQUENCE [LARGE SCALE GENOMIC DNA]</scope>
    <source>
        <strain evidence="2 3">Pla52n</strain>
    </source>
</reference>
<dbReference type="Gene3D" id="2.120.10.30">
    <property type="entry name" value="TolB, C-terminal domain"/>
    <property type="match status" value="1"/>
</dbReference>
<dbReference type="Proteomes" id="UP000320176">
    <property type="component" value="Unassembled WGS sequence"/>
</dbReference>
<dbReference type="PANTHER" id="PTHR35580:SF1">
    <property type="entry name" value="PHYTASE-LIKE DOMAIN-CONTAINING PROTEIN"/>
    <property type="match status" value="1"/>
</dbReference>
<dbReference type="RefSeq" id="WP_146522123.1">
    <property type="nucleotide sequence ID" value="NZ_CP151726.1"/>
</dbReference>
<evidence type="ECO:0000313" key="2">
    <source>
        <dbReference type="EMBL" id="TWT98580.1"/>
    </source>
</evidence>
<keyword evidence="1" id="KW-0732">Signal</keyword>
<dbReference type="InterPro" id="IPR052918">
    <property type="entry name" value="Motility_Chemotaxis_Reg"/>
</dbReference>
<comment type="caution">
    <text evidence="2">The sequence shown here is derived from an EMBL/GenBank/DDBJ whole genome shotgun (WGS) entry which is preliminary data.</text>
</comment>
<protein>
    <recommendedName>
        <fullName evidence="4">Beta-propeller repeat protein</fullName>
    </recommendedName>
</protein>
<dbReference type="OrthoDB" id="344059at2"/>
<dbReference type="SUPFAM" id="SSF101898">
    <property type="entry name" value="NHL repeat"/>
    <property type="match status" value="1"/>
</dbReference>
<gene>
    <name evidence="2" type="ORF">Pla52n_50960</name>
</gene>
<accession>A0A5C6AGK7</accession>
<evidence type="ECO:0000313" key="3">
    <source>
        <dbReference type="Proteomes" id="UP000320176"/>
    </source>
</evidence>
<dbReference type="AlphaFoldDB" id="A0A5C6AGK7"/>
<evidence type="ECO:0008006" key="4">
    <source>
        <dbReference type="Google" id="ProtNLM"/>
    </source>
</evidence>
<organism evidence="2 3">
    <name type="scientific">Stieleria varia</name>
    <dbReference type="NCBI Taxonomy" id="2528005"/>
    <lineage>
        <taxon>Bacteria</taxon>
        <taxon>Pseudomonadati</taxon>
        <taxon>Planctomycetota</taxon>
        <taxon>Planctomycetia</taxon>
        <taxon>Pirellulales</taxon>
        <taxon>Pirellulaceae</taxon>
        <taxon>Stieleria</taxon>
    </lineage>
</organism>